<organism evidence="8 9">
    <name type="scientific">Falsirhodobacter algicola</name>
    <dbReference type="NCBI Taxonomy" id="2692330"/>
    <lineage>
        <taxon>Bacteria</taxon>
        <taxon>Pseudomonadati</taxon>
        <taxon>Pseudomonadota</taxon>
        <taxon>Alphaproteobacteria</taxon>
        <taxon>Rhodobacterales</taxon>
        <taxon>Paracoccaceae</taxon>
        <taxon>Falsirhodobacter</taxon>
    </lineage>
</organism>
<dbReference type="GO" id="GO:0005886">
    <property type="term" value="C:plasma membrane"/>
    <property type="evidence" value="ECO:0007669"/>
    <property type="project" value="UniProtKB-SubCell"/>
</dbReference>
<name>A0A8J8MS39_9RHOB</name>
<dbReference type="InterPro" id="IPR010432">
    <property type="entry name" value="RDD"/>
</dbReference>
<dbReference type="PANTHER" id="PTHR36115:SF4">
    <property type="entry name" value="MEMBRANE PROTEIN"/>
    <property type="match status" value="1"/>
</dbReference>
<proteinExistence type="predicted"/>
<keyword evidence="3 6" id="KW-0812">Transmembrane</keyword>
<dbReference type="Proteomes" id="UP000679284">
    <property type="component" value="Chromosome"/>
</dbReference>
<keyword evidence="4 6" id="KW-1133">Transmembrane helix</keyword>
<evidence type="ECO:0000256" key="1">
    <source>
        <dbReference type="ARBA" id="ARBA00004651"/>
    </source>
</evidence>
<gene>
    <name evidence="8" type="ORF">GR316_03170</name>
</gene>
<evidence type="ECO:0000256" key="3">
    <source>
        <dbReference type="ARBA" id="ARBA00022692"/>
    </source>
</evidence>
<dbReference type="InterPro" id="IPR051791">
    <property type="entry name" value="Pra-immunoreactive"/>
</dbReference>
<feature type="domain" description="RDD" evidence="7">
    <location>
        <begin position="21"/>
        <end position="136"/>
    </location>
</feature>
<dbReference type="AlphaFoldDB" id="A0A8J8MS39"/>
<evidence type="ECO:0000259" key="7">
    <source>
        <dbReference type="Pfam" id="PF06271"/>
    </source>
</evidence>
<evidence type="ECO:0000256" key="4">
    <source>
        <dbReference type="ARBA" id="ARBA00022989"/>
    </source>
</evidence>
<reference evidence="8" key="1">
    <citation type="submission" date="2020-01" db="EMBL/GenBank/DDBJ databases">
        <authorList>
            <person name="Yang Y."/>
            <person name="Kwon Y.M."/>
        </authorList>
    </citation>
    <scope>NUCLEOTIDE SEQUENCE</scope>
    <source>
        <strain evidence="8">PG104</strain>
    </source>
</reference>
<dbReference type="Pfam" id="PF06271">
    <property type="entry name" value="RDD"/>
    <property type="match status" value="1"/>
</dbReference>
<dbReference type="EMBL" id="CP047289">
    <property type="protein sequence ID" value="QUS35361.1"/>
    <property type="molecule type" value="Genomic_DNA"/>
</dbReference>
<evidence type="ECO:0000256" key="5">
    <source>
        <dbReference type="ARBA" id="ARBA00023136"/>
    </source>
</evidence>
<feature type="transmembrane region" description="Helical" evidence="6">
    <location>
        <begin position="50"/>
        <end position="68"/>
    </location>
</feature>
<sequence>MPQIDPLPDPDRHAEFYRGVPTRRAIAWCLDLTLIFVLTLIIVPFTAFTAIFFYPLLFLCVSFIYRWWGLARGSATPGMRLLGIHFLNRRGQPLDGGEALLHVIGYYLSMGTLLVQALSVVLMLTTRRGQGLTDLVLDTVCVHRAA</sequence>
<evidence type="ECO:0000313" key="8">
    <source>
        <dbReference type="EMBL" id="QUS35361.1"/>
    </source>
</evidence>
<dbReference type="KEGG" id="fap:GR316_03170"/>
<evidence type="ECO:0000256" key="2">
    <source>
        <dbReference type="ARBA" id="ARBA00022475"/>
    </source>
</evidence>
<feature type="transmembrane region" description="Helical" evidence="6">
    <location>
        <begin position="25"/>
        <end position="43"/>
    </location>
</feature>
<feature type="transmembrane region" description="Helical" evidence="6">
    <location>
        <begin position="104"/>
        <end position="124"/>
    </location>
</feature>
<evidence type="ECO:0000256" key="6">
    <source>
        <dbReference type="SAM" id="Phobius"/>
    </source>
</evidence>
<dbReference type="PANTHER" id="PTHR36115">
    <property type="entry name" value="PROLINE-RICH ANTIGEN HOMOLOG-RELATED"/>
    <property type="match status" value="1"/>
</dbReference>
<accession>A0A8J8MS39</accession>
<protein>
    <submittedName>
        <fullName evidence="8">RDD family protein</fullName>
    </submittedName>
</protein>
<comment type="subcellular location">
    <subcellularLocation>
        <location evidence="1">Cell membrane</location>
        <topology evidence="1">Multi-pass membrane protein</topology>
    </subcellularLocation>
</comment>
<keyword evidence="5 6" id="KW-0472">Membrane</keyword>
<evidence type="ECO:0000313" key="9">
    <source>
        <dbReference type="Proteomes" id="UP000679284"/>
    </source>
</evidence>
<keyword evidence="9" id="KW-1185">Reference proteome</keyword>
<dbReference type="RefSeq" id="WP_211784608.1">
    <property type="nucleotide sequence ID" value="NZ_CP047289.1"/>
</dbReference>
<keyword evidence="2" id="KW-1003">Cell membrane</keyword>